<dbReference type="InterPro" id="IPR014720">
    <property type="entry name" value="dsRBD_dom"/>
</dbReference>
<gene>
    <name evidence="1" type="ORF">V6N11_037116</name>
</gene>
<dbReference type="Proteomes" id="UP001396334">
    <property type="component" value="Unassembled WGS sequence"/>
</dbReference>
<keyword evidence="2" id="KW-1185">Reference proteome</keyword>
<organism evidence="1 2">
    <name type="scientific">Hibiscus sabdariffa</name>
    <name type="common">roselle</name>
    <dbReference type="NCBI Taxonomy" id="183260"/>
    <lineage>
        <taxon>Eukaryota</taxon>
        <taxon>Viridiplantae</taxon>
        <taxon>Streptophyta</taxon>
        <taxon>Embryophyta</taxon>
        <taxon>Tracheophyta</taxon>
        <taxon>Spermatophyta</taxon>
        <taxon>Magnoliopsida</taxon>
        <taxon>eudicotyledons</taxon>
        <taxon>Gunneridae</taxon>
        <taxon>Pentapetalae</taxon>
        <taxon>rosids</taxon>
        <taxon>malvids</taxon>
        <taxon>Malvales</taxon>
        <taxon>Malvaceae</taxon>
        <taxon>Malvoideae</taxon>
        <taxon>Hibiscus</taxon>
    </lineage>
</organism>
<evidence type="ECO:0000313" key="2">
    <source>
        <dbReference type="Proteomes" id="UP001396334"/>
    </source>
</evidence>
<proteinExistence type="predicted"/>
<sequence>MFKNQLQELAQRSCFNLPSYSCIREGPDHAPRFKSTVNFNGETFESPMFCSTLRQAEHAAAEIALNTLANRGPSKALAARVLDETGVYKNLLQETAHRAGLNLPVYTTVRSGPGHVPSFSCIVDLAGMSFTGNPARTKKQAQKNAAIAACPVHAVSRDVSSSSSSPSMESKGKQEQVVIARFLSSLLPSEVGQYMQNDCRYEKQRSVPVCRDLTPPNRSLYMQGESWPYPSFSPAMALPIYQIWQQEQLLQLQSHLFSFPVSPVPPPGPHFLPYMQSILRPDRHLTFQAMDQEPILTTPRLAISTSCPSLCISNHSASQPTMGRSTVTINEIHEEIKEESPRNPPLPVVIDQLVPRQATAETGVGESKQEDHKQKNVELESKAETGHRKLKSGSRPVNDRLPNTHAFVSSYFQSQYPPRTSYYRNSRQPPSYVAAPLMIRTVNPASSMRPNMQDPTTQVPILPGMRIGAPPFSTGPSFEGMNLGAMHHSSIAPAVRIRSVVPVCSAPPSRKTPSFNKEGLLLKKEKKDTVPEDISTATSELSSLSI</sequence>
<dbReference type="InterPro" id="IPR044450">
    <property type="entry name" value="AtDRB-like_DSRM_1"/>
</dbReference>
<dbReference type="InterPro" id="IPR044451">
    <property type="entry name" value="AtDRB-like_DSRM_2"/>
</dbReference>
<comment type="caution">
    <text evidence="1">The sequence shown here is derived from an EMBL/GenBank/DDBJ whole genome shotgun (WGS) entry which is preliminary data.</text>
</comment>
<dbReference type="PANTHER" id="PTHR46031">
    <property type="match status" value="1"/>
</dbReference>
<dbReference type="PROSITE" id="PS50137">
    <property type="entry name" value="DS_RBD"/>
    <property type="match status" value="2"/>
</dbReference>
<reference evidence="1 2" key="1">
    <citation type="journal article" date="2024" name="G3 (Bethesda)">
        <title>Genome assembly of Hibiscus sabdariffa L. provides insights into metabolisms of medicinal natural products.</title>
        <authorList>
            <person name="Kim T."/>
        </authorList>
    </citation>
    <scope>NUCLEOTIDE SEQUENCE [LARGE SCALE GENOMIC DNA]</scope>
    <source>
        <strain evidence="1">TK-2024</strain>
        <tissue evidence="1">Old leaves</tissue>
    </source>
</reference>
<dbReference type="SMART" id="SM00358">
    <property type="entry name" value="DSRM"/>
    <property type="match status" value="2"/>
</dbReference>
<dbReference type="EMBL" id="JBBPBN010001649">
    <property type="protein sequence ID" value="KAK8477819.1"/>
    <property type="molecule type" value="Genomic_DNA"/>
</dbReference>
<dbReference type="CDD" id="cd19907">
    <property type="entry name" value="DSRM_AtDRB-like_rpt1"/>
    <property type="match status" value="1"/>
</dbReference>
<dbReference type="SUPFAM" id="SSF54768">
    <property type="entry name" value="dsRNA-binding domain-like"/>
    <property type="match status" value="2"/>
</dbReference>
<protein>
    <submittedName>
        <fullName evidence="1">Uncharacterized protein</fullName>
    </submittedName>
</protein>
<dbReference type="Gene3D" id="3.30.160.20">
    <property type="match status" value="2"/>
</dbReference>
<dbReference type="PANTHER" id="PTHR46031:SF41">
    <property type="entry name" value="DOUBLE-STRANDED RNA-BINDING PROTEIN 2-LIKE ISOFORM X1"/>
    <property type="match status" value="1"/>
</dbReference>
<evidence type="ECO:0000313" key="1">
    <source>
        <dbReference type="EMBL" id="KAK8477819.1"/>
    </source>
</evidence>
<accession>A0ABR1ZCK9</accession>
<name>A0ABR1ZCK9_9ROSI</name>
<dbReference type="CDD" id="cd19908">
    <property type="entry name" value="DSRM_AtDRB-like_rpt2"/>
    <property type="match status" value="1"/>
</dbReference>
<dbReference type="Pfam" id="PF00035">
    <property type="entry name" value="dsrm"/>
    <property type="match status" value="2"/>
</dbReference>